<protein>
    <submittedName>
        <fullName evidence="2">Uncharacterized protein</fullName>
    </submittedName>
</protein>
<dbReference type="AlphaFoldDB" id="A0A1F7JMT7"/>
<evidence type="ECO:0000313" key="3">
    <source>
        <dbReference type="Proteomes" id="UP000176376"/>
    </source>
</evidence>
<evidence type="ECO:0000256" key="1">
    <source>
        <dbReference type="SAM" id="Phobius"/>
    </source>
</evidence>
<reference evidence="2 3" key="1">
    <citation type="journal article" date="2016" name="Nat. Commun.">
        <title>Thousands of microbial genomes shed light on interconnected biogeochemical processes in an aquifer system.</title>
        <authorList>
            <person name="Anantharaman K."/>
            <person name="Brown C.T."/>
            <person name="Hug L.A."/>
            <person name="Sharon I."/>
            <person name="Castelle C.J."/>
            <person name="Probst A.J."/>
            <person name="Thomas B.C."/>
            <person name="Singh A."/>
            <person name="Wilkins M.J."/>
            <person name="Karaoz U."/>
            <person name="Brodie E.L."/>
            <person name="Williams K.H."/>
            <person name="Hubbard S.S."/>
            <person name="Banfield J.F."/>
        </authorList>
    </citation>
    <scope>NUCLEOTIDE SEQUENCE [LARGE SCALE GENOMIC DNA]</scope>
</reference>
<feature type="transmembrane region" description="Helical" evidence="1">
    <location>
        <begin position="12"/>
        <end position="40"/>
    </location>
</feature>
<evidence type="ECO:0000313" key="2">
    <source>
        <dbReference type="EMBL" id="OGK56929.1"/>
    </source>
</evidence>
<comment type="caution">
    <text evidence="2">The sequence shown here is derived from an EMBL/GenBank/DDBJ whole genome shotgun (WGS) entry which is preliminary data.</text>
</comment>
<organism evidence="2 3">
    <name type="scientific">Candidatus Roizmanbacteria bacterium RIFCSPLOWO2_02_FULL_38_10</name>
    <dbReference type="NCBI Taxonomy" id="1802074"/>
    <lineage>
        <taxon>Bacteria</taxon>
        <taxon>Candidatus Roizmaniibacteriota</taxon>
    </lineage>
</organism>
<keyword evidence="1" id="KW-0812">Transmembrane</keyword>
<feature type="transmembrane region" description="Helical" evidence="1">
    <location>
        <begin position="60"/>
        <end position="79"/>
    </location>
</feature>
<dbReference type="EMBL" id="MGAY01000019">
    <property type="protein sequence ID" value="OGK56929.1"/>
    <property type="molecule type" value="Genomic_DNA"/>
</dbReference>
<keyword evidence="1" id="KW-0472">Membrane</keyword>
<accession>A0A1F7JMT7</accession>
<feature type="transmembrane region" description="Helical" evidence="1">
    <location>
        <begin position="91"/>
        <end position="109"/>
    </location>
</feature>
<keyword evidence="1" id="KW-1133">Transmembrane helix</keyword>
<gene>
    <name evidence="2" type="ORF">A3J15_00865</name>
</gene>
<dbReference type="Proteomes" id="UP000176376">
    <property type="component" value="Unassembled WGS sequence"/>
</dbReference>
<proteinExistence type="predicted"/>
<name>A0A1F7JMT7_9BACT</name>
<sequence>MVEKIKKISLTFIRLLGFVIYFFVVFILHIQLTFLLTDILHLQLDSVTHAFYWTFQPAILYPYLIHIIFPLLIIFVFLLNKRFQLSTWRNLLISTLIIFLTHVLILLMVPKYNILGYESCNRLYNLQCQKYHCQSLNVDSIPTDKYGSINDFIKNNGRPVSRSTSLKLSNDYEYSNYEYSNTYTSGCVLITDNQGNVVKIALSMILF</sequence>